<comment type="cofactor">
    <cofactor evidence="1">
        <name>FAD</name>
        <dbReference type="ChEBI" id="CHEBI:57692"/>
    </cofactor>
</comment>
<gene>
    <name evidence="6" type="ORF">AWC04_17050</name>
</gene>
<comment type="similarity">
    <text evidence="2">Belongs to the GMC oxidoreductase family.</text>
</comment>
<keyword evidence="4" id="KW-0274">FAD</keyword>
<organism evidence="6 7">
    <name type="scientific">Mycolicibacterium fallax</name>
    <name type="common">Mycobacterium fallax</name>
    <dbReference type="NCBI Taxonomy" id="1793"/>
    <lineage>
        <taxon>Bacteria</taxon>
        <taxon>Bacillati</taxon>
        <taxon>Actinomycetota</taxon>
        <taxon>Actinomycetes</taxon>
        <taxon>Mycobacteriales</taxon>
        <taxon>Mycobacteriaceae</taxon>
        <taxon>Mycolicibacterium</taxon>
    </lineage>
</organism>
<keyword evidence="3" id="KW-0285">Flavoprotein</keyword>
<dbReference type="AlphaFoldDB" id="A0A1X1R4R8"/>
<evidence type="ECO:0000256" key="4">
    <source>
        <dbReference type="ARBA" id="ARBA00022827"/>
    </source>
</evidence>
<comment type="caution">
    <text evidence="6">The sequence shown here is derived from an EMBL/GenBank/DDBJ whole genome shotgun (WGS) entry which is preliminary data.</text>
</comment>
<evidence type="ECO:0000256" key="2">
    <source>
        <dbReference type="ARBA" id="ARBA00010790"/>
    </source>
</evidence>
<keyword evidence="5" id="KW-0560">Oxidoreductase</keyword>
<dbReference type="STRING" id="1793.AWC04_17050"/>
<dbReference type="PANTHER" id="PTHR47470:SF1">
    <property type="entry name" value="FAD-DEPENDENT OXIDOREDUCTASE 2 FAD BINDING DOMAIN-CONTAINING PROTEIN"/>
    <property type="match status" value="1"/>
</dbReference>
<evidence type="ECO:0000256" key="5">
    <source>
        <dbReference type="ARBA" id="ARBA00023002"/>
    </source>
</evidence>
<reference evidence="6 7" key="1">
    <citation type="submission" date="2016-01" db="EMBL/GenBank/DDBJ databases">
        <title>The new phylogeny of the genus Mycobacterium.</title>
        <authorList>
            <person name="Tarcisio F."/>
            <person name="Conor M."/>
            <person name="Antonella G."/>
            <person name="Elisabetta G."/>
            <person name="Giulia F.S."/>
            <person name="Sara T."/>
            <person name="Anna F."/>
            <person name="Clotilde B."/>
            <person name="Roberto B."/>
            <person name="Veronica D.S."/>
            <person name="Fabio R."/>
            <person name="Monica P."/>
            <person name="Olivier J."/>
            <person name="Enrico T."/>
            <person name="Nicola S."/>
        </authorList>
    </citation>
    <scope>NUCLEOTIDE SEQUENCE [LARGE SCALE GENOMIC DNA]</scope>
    <source>
        <strain evidence="6 7">DSM 44179</strain>
    </source>
</reference>
<proteinExistence type="inferred from homology"/>
<sequence>MSVAFTETMRGFYAPGAPGYDTGDLLGRADGFRLAFRLTISAPNVAAVIADPNHQMAATGTILVKEFGPTPRPVADGGTFGLFAPARRGRYTMRYRLPFHTMTGTAMTLLGHKDVGDDHGPDLWPDTTTLYTRLLRGHVDWPQDEAGRTDEYGRGILRLTAPMFARQLTTLRGESAELARFGVFFGRQLFAAYRGPYRRYSV</sequence>
<evidence type="ECO:0000313" key="7">
    <source>
        <dbReference type="Proteomes" id="UP000193484"/>
    </source>
</evidence>
<dbReference type="EMBL" id="LQOJ01000053">
    <property type="protein sequence ID" value="ORU99337.1"/>
    <property type="molecule type" value="Genomic_DNA"/>
</dbReference>
<dbReference type="InterPro" id="IPR052542">
    <property type="entry name" value="Cholesterol_Oxidase"/>
</dbReference>
<keyword evidence="7" id="KW-1185">Reference proteome</keyword>
<protein>
    <submittedName>
        <fullName evidence="6">Uncharacterized protein</fullName>
    </submittedName>
</protein>
<dbReference type="PANTHER" id="PTHR47470">
    <property type="entry name" value="CHOLESTEROL OXIDASE"/>
    <property type="match status" value="1"/>
</dbReference>
<accession>A0A1X1R4R8</accession>
<evidence type="ECO:0000256" key="1">
    <source>
        <dbReference type="ARBA" id="ARBA00001974"/>
    </source>
</evidence>
<dbReference type="RefSeq" id="WP_085099337.1">
    <property type="nucleotide sequence ID" value="NZ_AP022603.1"/>
</dbReference>
<dbReference type="GO" id="GO:0016491">
    <property type="term" value="F:oxidoreductase activity"/>
    <property type="evidence" value="ECO:0007669"/>
    <property type="project" value="UniProtKB-KW"/>
</dbReference>
<dbReference type="OrthoDB" id="2339873at2"/>
<evidence type="ECO:0000256" key="3">
    <source>
        <dbReference type="ARBA" id="ARBA00022630"/>
    </source>
</evidence>
<evidence type="ECO:0000313" key="6">
    <source>
        <dbReference type="EMBL" id="ORU99337.1"/>
    </source>
</evidence>
<dbReference type="Proteomes" id="UP000193484">
    <property type="component" value="Unassembled WGS sequence"/>
</dbReference>
<name>A0A1X1R4R8_MYCFA</name>